<evidence type="ECO:0000313" key="1">
    <source>
        <dbReference type="EMBL" id="SEK25057.1"/>
    </source>
</evidence>
<organism evidence="1 2">
    <name type="scientific">Nonomuraea pusilla</name>
    <dbReference type="NCBI Taxonomy" id="46177"/>
    <lineage>
        <taxon>Bacteria</taxon>
        <taxon>Bacillati</taxon>
        <taxon>Actinomycetota</taxon>
        <taxon>Actinomycetes</taxon>
        <taxon>Streptosporangiales</taxon>
        <taxon>Streptosporangiaceae</taxon>
        <taxon>Nonomuraea</taxon>
    </lineage>
</organism>
<reference evidence="1 2" key="1">
    <citation type="submission" date="2016-10" db="EMBL/GenBank/DDBJ databases">
        <authorList>
            <person name="de Groot N.N."/>
        </authorList>
    </citation>
    <scope>NUCLEOTIDE SEQUENCE [LARGE SCALE GENOMIC DNA]</scope>
    <source>
        <strain evidence="1 2">DSM 43357</strain>
    </source>
</reference>
<dbReference type="Proteomes" id="UP000198953">
    <property type="component" value="Unassembled WGS sequence"/>
</dbReference>
<dbReference type="EMBL" id="FOBF01000001">
    <property type="protein sequence ID" value="SEK25057.1"/>
    <property type="molecule type" value="Genomic_DNA"/>
</dbReference>
<name>A0A1H7FIH8_9ACTN</name>
<dbReference type="STRING" id="46177.SAMN05660976_00082"/>
<sequence>MISAALLRAAVPFFLTCAMEGRGGRRWGMMAEWGMCCFV</sequence>
<proteinExistence type="predicted"/>
<gene>
    <name evidence="1" type="ORF">SAMN05660976_00082</name>
</gene>
<keyword evidence="2" id="KW-1185">Reference proteome</keyword>
<dbReference type="AlphaFoldDB" id="A0A1H7FIH8"/>
<accession>A0A1H7FIH8</accession>
<protein>
    <submittedName>
        <fullName evidence="1">Uncharacterized protein</fullName>
    </submittedName>
</protein>
<evidence type="ECO:0000313" key="2">
    <source>
        <dbReference type="Proteomes" id="UP000198953"/>
    </source>
</evidence>